<dbReference type="STRING" id="1220535.IMCC14465_06220"/>
<dbReference type="PANTHER" id="PTHR43798:SF33">
    <property type="entry name" value="HYDROLASE, PUTATIVE (AFU_ORTHOLOGUE AFUA_2G14860)-RELATED"/>
    <property type="match status" value="1"/>
</dbReference>
<feature type="domain" description="AB hydrolase-1" evidence="1">
    <location>
        <begin position="43"/>
        <end position="294"/>
    </location>
</feature>
<name>J9DG13_9PROT</name>
<accession>J9DG13</accession>
<proteinExistence type="predicted"/>
<dbReference type="AlphaFoldDB" id="J9DG13"/>
<sequence length="306" mass="34260">MSPFSAPKIQMPFHGQPNAYFEDSLNFLHWDAPKGAPVMHWAHANGFSGGTYAPLLSRLNGLAHIYAWDARGHGATKLTANPKELTSWSPYKDDMIRFIEKLADRHEQKIHLTGHSLGATTSILAAAERPDLVAGLVLVDPVIIPYHLGWLSAVLHRLKLPHPVGHLIRRSRRRRRVFKSRLEIAESYYGRGAFAIDDEGFLNAYLDTAIEPKEGGVGLCCQPEWESQNYIAQRHNSARALKMLDCPVTLVRAAINSTVYSSKPFMKTRQPVTFKTIADTTHFLPFEKPGEIASIITDVIMDQKSQ</sequence>
<dbReference type="EMBL" id="ALYF01000003">
    <property type="protein sequence ID" value="EJW20826.1"/>
    <property type="molecule type" value="Genomic_DNA"/>
</dbReference>
<dbReference type="Gene3D" id="3.40.50.1820">
    <property type="entry name" value="alpha/beta hydrolase"/>
    <property type="match status" value="1"/>
</dbReference>
<organism evidence="2 3">
    <name type="scientific">alpha proteobacterium IMCC14465</name>
    <dbReference type="NCBI Taxonomy" id="1220535"/>
    <lineage>
        <taxon>Bacteria</taxon>
        <taxon>Pseudomonadati</taxon>
        <taxon>Pseudomonadota</taxon>
        <taxon>Alphaproteobacteria</taxon>
        <taxon>PS1 clade</taxon>
    </lineage>
</organism>
<dbReference type="OrthoDB" id="9806902at2"/>
<reference evidence="2 3" key="1">
    <citation type="journal article" date="2012" name="J. Bacteriol.">
        <title>Genome Sequence of Strain IMCC14465, Isolated from the East Sea, Belonging to the PS1 Clade of Alphaproteobacteria.</title>
        <authorList>
            <person name="Yang S.J."/>
            <person name="Kang I."/>
            <person name="Cho J.C."/>
        </authorList>
    </citation>
    <scope>NUCLEOTIDE SEQUENCE [LARGE SCALE GENOMIC DNA]</scope>
    <source>
        <strain evidence="2 3">IMCC14465</strain>
    </source>
</reference>
<comment type="caution">
    <text evidence="2">The sequence shown here is derived from an EMBL/GenBank/DDBJ whole genome shotgun (WGS) entry which is preliminary data.</text>
</comment>
<dbReference type="GO" id="GO:0047372">
    <property type="term" value="F:monoacylglycerol lipase activity"/>
    <property type="evidence" value="ECO:0007669"/>
    <property type="project" value="TreeGrafter"/>
</dbReference>
<keyword evidence="3" id="KW-1185">Reference proteome</keyword>
<protein>
    <recommendedName>
        <fullName evidence="1">AB hydrolase-1 domain-containing protein</fullName>
    </recommendedName>
</protein>
<dbReference type="InterPro" id="IPR050266">
    <property type="entry name" value="AB_hydrolase_sf"/>
</dbReference>
<evidence type="ECO:0000313" key="3">
    <source>
        <dbReference type="Proteomes" id="UP000004836"/>
    </source>
</evidence>
<dbReference type="InterPro" id="IPR000073">
    <property type="entry name" value="AB_hydrolase_1"/>
</dbReference>
<dbReference type="InterPro" id="IPR029058">
    <property type="entry name" value="AB_hydrolase_fold"/>
</dbReference>
<dbReference type="GO" id="GO:0046464">
    <property type="term" value="P:acylglycerol catabolic process"/>
    <property type="evidence" value="ECO:0007669"/>
    <property type="project" value="TreeGrafter"/>
</dbReference>
<gene>
    <name evidence="2" type="ORF">IMCC14465_06220</name>
</gene>
<dbReference type="SUPFAM" id="SSF53474">
    <property type="entry name" value="alpha/beta-Hydrolases"/>
    <property type="match status" value="1"/>
</dbReference>
<evidence type="ECO:0000259" key="1">
    <source>
        <dbReference type="Pfam" id="PF12697"/>
    </source>
</evidence>
<dbReference type="PANTHER" id="PTHR43798">
    <property type="entry name" value="MONOACYLGLYCEROL LIPASE"/>
    <property type="match status" value="1"/>
</dbReference>
<evidence type="ECO:0000313" key="2">
    <source>
        <dbReference type="EMBL" id="EJW20826.1"/>
    </source>
</evidence>
<dbReference type="GO" id="GO:0016020">
    <property type="term" value="C:membrane"/>
    <property type="evidence" value="ECO:0007669"/>
    <property type="project" value="TreeGrafter"/>
</dbReference>
<dbReference type="Proteomes" id="UP000004836">
    <property type="component" value="Unassembled WGS sequence"/>
</dbReference>
<dbReference type="Pfam" id="PF12697">
    <property type="entry name" value="Abhydrolase_6"/>
    <property type="match status" value="1"/>
</dbReference>
<dbReference type="eggNOG" id="COG2267">
    <property type="taxonomic scope" value="Bacteria"/>
</dbReference>